<gene>
    <name evidence="1" type="ORF">NDU88_008817</name>
</gene>
<accession>A0AAV7PU06</accession>
<comment type="caution">
    <text evidence="1">The sequence shown here is derived from an EMBL/GenBank/DDBJ whole genome shotgun (WGS) entry which is preliminary data.</text>
</comment>
<organism evidence="1 2">
    <name type="scientific">Pleurodeles waltl</name>
    <name type="common">Iberian ribbed newt</name>
    <dbReference type="NCBI Taxonomy" id="8319"/>
    <lineage>
        <taxon>Eukaryota</taxon>
        <taxon>Metazoa</taxon>
        <taxon>Chordata</taxon>
        <taxon>Craniata</taxon>
        <taxon>Vertebrata</taxon>
        <taxon>Euteleostomi</taxon>
        <taxon>Amphibia</taxon>
        <taxon>Batrachia</taxon>
        <taxon>Caudata</taxon>
        <taxon>Salamandroidea</taxon>
        <taxon>Salamandridae</taxon>
        <taxon>Pleurodelinae</taxon>
        <taxon>Pleurodeles</taxon>
    </lineage>
</organism>
<sequence length="225" mass="24950">MMGTSCMPKNKVDDIKKDIMSLVRKEKATLGELAKLVGKREGWVLHMEIALYKDTMGSISFGAFLWSGWCAKSWPQGCASVGLTKGITFRELFPIVVACTLLLPDEQLQEACAGSRAEDDPISRQTVGPGRCDLSYLIEHVLAPKIAKRYTAYAETVKKAIGLADFNNPEAAARVAEWFINWAFEQGRSESWAQVHSAAIVRFTKLATRDNLTNSNYVRSAVKGW</sequence>
<dbReference type="AlphaFoldDB" id="A0AAV7PU06"/>
<reference evidence="1" key="1">
    <citation type="journal article" date="2022" name="bioRxiv">
        <title>Sequencing and chromosome-scale assembly of the giantPleurodeles waltlgenome.</title>
        <authorList>
            <person name="Brown T."/>
            <person name="Elewa A."/>
            <person name="Iarovenko S."/>
            <person name="Subramanian E."/>
            <person name="Araus A.J."/>
            <person name="Petzold A."/>
            <person name="Susuki M."/>
            <person name="Suzuki K.-i.T."/>
            <person name="Hayashi T."/>
            <person name="Toyoda A."/>
            <person name="Oliveira C."/>
            <person name="Osipova E."/>
            <person name="Leigh N.D."/>
            <person name="Simon A."/>
            <person name="Yun M.H."/>
        </authorList>
    </citation>
    <scope>NUCLEOTIDE SEQUENCE</scope>
    <source>
        <strain evidence="1">20211129_DDA</strain>
        <tissue evidence="1">Liver</tissue>
    </source>
</reference>
<proteinExistence type="predicted"/>
<keyword evidence="2" id="KW-1185">Reference proteome</keyword>
<evidence type="ECO:0000313" key="2">
    <source>
        <dbReference type="Proteomes" id="UP001066276"/>
    </source>
</evidence>
<name>A0AAV7PU06_PLEWA</name>
<dbReference type="Proteomes" id="UP001066276">
    <property type="component" value="Chromosome 7"/>
</dbReference>
<dbReference type="EMBL" id="JANPWB010000011">
    <property type="protein sequence ID" value="KAJ1130465.1"/>
    <property type="molecule type" value="Genomic_DNA"/>
</dbReference>
<evidence type="ECO:0000313" key="1">
    <source>
        <dbReference type="EMBL" id="KAJ1130465.1"/>
    </source>
</evidence>
<protein>
    <submittedName>
        <fullName evidence="1">Uncharacterized protein</fullName>
    </submittedName>
</protein>